<evidence type="ECO:0000259" key="13">
    <source>
        <dbReference type="PROSITE" id="PS50157"/>
    </source>
</evidence>
<evidence type="ECO:0000256" key="9">
    <source>
        <dbReference type="ARBA" id="ARBA00023242"/>
    </source>
</evidence>
<evidence type="ECO:0000259" key="12">
    <source>
        <dbReference type="PROSITE" id="PS50016"/>
    </source>
</evidence>
<dbReference type="CDD" id="cd15530">
    <property type="entry name" value="PHD2_d4"/>
    <property type="match status" value="1"/>
</dbReference>
<accession>A0A0R3TPR0</accession>
<dbReference type="PROSITE" id="PS00028">
    <property type="entry name" value="ZINC_FINGER_C2H2_1"/>
    <property type="match status" value="1"/>
</dbReference>
<dbReference type="STRING" id="102285.A0A0R3TPR0"/>
<dbReference type="PROSITE" id="PS50016">
    <property type="entry name" value="ZF_PHD_2"/>
    <property type="match status" value="2"/>
</dbReference>
<proteinExistence type="inferred from homology"/>
<feature type="compositionally biased region" description="Acidic residues" evidence="11">
    <location>
        <begin position="125"/>
        <end position="134"/>
    </location>
</feature>
<evidence type="ECO:0000256" key="2">
    <source>
        <dbReference type="ARBA" id="ARBA00010539"/>
    </source>
</evidence>
<keyword evidence="4" id="KW-0677">Repeat</keyword>
<keyword evidence="3" id="KW-0479">Metal-binding</keyword>
<dbReference type="SMART" id="SM00249">
    <property type="entry name" value="PHD"/>
    <property type="match status" value="2"/>
</dbReference>
<dbReference type="InterPro" id="IPR001965">
    <property type="entry name" value="Znf_PHD"/>
</dbReference>
<feature type="domain" description="PHD-type" evidence="12">
    <location>
        <begin position="301"/>
        <end position="364"/>
    </location>
</feature>
<dbReference type="Pfam" id="PF14051">
    <property type="entry name" value="DPF1-3_N"/>
    <property type="match status" value="1"/>
</dbReference>
<evidence type="ECO:0000256" key="8">
    <source>
        <dbReference type="ARBA" id="ARBA00023163"/>
    </source>
</evidence>
<dbReference type="InterPro" id="IPR036236">
    <property type="entry name" value="Znf_C2H2_sf"/>
</dbReference>
<comment type="similarity">
    <text evidence="2">Belongs to the requiem/DPF family.</text>
</comment>
<keyword evidence="7" id="KW-0805">Transcription regulation</keyword>
<dbReference type="GO" id="GO:0008270">
    <property type="term" value="F:zinc ion binding"/>
    <property type="evidence" value="ECO:0007669"/>
    <property type="project" value="UniProtKB-KW"/>
</dbReference>
<dbReference type="InterPro" id="IPR013087">
    <property type="entry name" value="Znf_C2H2_type"/>
</dbReference>
<dbReference type="InterPro" id="IPR011011">
    <property type="entry name" value="Znf_FYVE_PHD"/>
</dbReference>
<keyword evidence="5 10" id="KW-0863">Zinc-finger</keyword>
<dbReference type="EMBL" id="UZAE01012625">
    <property type="protein sequence ID" value="VDO05985.1"/>
    <property type="molecule type" value="Genomic_DNA"/>
</dbReference>
<dbReference type="OrthoDB" id="1903104at2759"/>
<evidence type="ECO:0000313" key="15">
    <source>
        <dbReference type="Proteomes" id="UP000278807"/>
    </source>
</evidence>
<dbReference type="GO" id="GO:0071565">
    <property type="term" value="C:nBAF complex"/>
    <property type="evidence" value="ECO:0007669"/>
    <property type="project" value="TreeGrafter"/>
</dbReference>
<keyword evidence="8" id="KW-0804">Transcription</keyword>
<feature type="compositionally biased region" description="Polar residues" evidence="11">
    <location>
        <begin position="154"/>
        <end position="163"/>
    </location>
</feature>
<evidence type="ECO:0000313" key="16">
    <source>
        <dbReference type="WBParaSite" id="HNAJ_0000947701-mRNA-1"/>
    </source>
</evidence>
<dbReference type="PANTHER" id="PTHR45888">
    <property type="entry name" value="HL01030P-RELATED"/>
    <property type="match status" value="1"/>
</dbReference>
<feature type="region of interest" description="Disordered" evidence="11">
    <location>
        <begin position="116"/>
        <end position="172"/>
    </location>
</feature>
<dbReference type="FunFam" id="3.30.40.10:FF:000005">
    <property type="entry name" value="zinc finger protein isoform X1"/>
    <property type="match status" value="1"/>
</dbReference>
<reference evidence="14 15" key="2">
    <citation type="submission" date="2018-11" db="EMBL/GenBank/DDBJ databases">
        <authorList>
            <consortium name="Pathogen Informatics"/>
        </authorList>
    </citation>
    <scope>NUCLEOTIDE SEQUENCE [LARGE SCALE GENOMIC DNA]</scope>
</reference>
<keyword evidence="9" id="KW-0539">Nucleus</keyword>
<dbReference type="SUPFAM" id="SSF57667">
    <property type="entry name" value="beta-beta-alpha zinc fingers"/>
    <property type="match status" value="1"/>
</dbReference>
<dbReference type="InterPro" id="IPR025750">
    <property type="entry name" value="DPF1-3_N"/>
</dbReference>
<dbReference type="PANTHER" id="PTHR45888:SF5">
    <property type="entry name" value="D4, ISOFORM A"/>
    <property type="match status" value="1"/>
</dbReference>
<evidence type="ECO:0000313" key="14">
    <source>
        <dbReference type="EMBL" id="VDO05985.1"/>
    </source>
</evidence>
<evidence type="ECO:0000256" key="4">
    <source>
        <dbReference type="ARBA" id="ARBA00022737"/>
    </source>
</evidence>
<dbReference type="WBParaSite" id="HNAJ_0000947701-mRNA-1">
    <property type="protein sequence ID" value="HNAJ_0000947701-mRNA-1"/>
    <property type="gene ID" value="HNAJ_0000947701"/>
</dbReference>
<evidence type="ECO:0000256" key="7">
    <source>
        <dbReference type="ARBA" id="ARBA00023015"/>
    </source>
</evidence>
<name>A0A0R3TPR0_RODNA</name>
<evidence type="ECO:0000256" key="6">
    <source>
        <dbReference type="ARBA" id="ARBA00022833"/>
    </source>
</evidence>
<dbReference type="Gene3D" id="3.30.40.10">
    <property type="entry name" value="Zinc/RING finger domain, C3HC4 (zinc finger)"/>
    <property type="match status" value="1"/>
</dbReference>
<evidence type="ECO:0000256" key="10">
    <source>
        <dbReference type="PROSITE-ProRule" id="PRU00042"/>
    </source>
</evidence>
<reference evidence="16" key="1">
    <citation type="submission" date="2017-02" db="UniProtKB">
        <authorList>
            <consortium name="WormBaseParasite"/>
        </authorList>
    </citation>
    <scope>IDENTIFICATION</scope>
</reference>
<dbReference type="GO" id="GO:0007399">
    <property type="term" value="P:nervous system development"/>
    <property type="evidence" value="ECO:0007669"/>
    <property type="project" value="TreeGrafter"/>
</dbReference>
<comment type="subcellular location">
    <subcellularLocation>
        <location evidence="1">Nucleus</location>
    </subcellularLocation>
</comment>
<dbReference type="AlphaFoldDB" id="A0A0R3TPR0"/>
<dbReference type="Proteomes" id="UP000278807">
    <property type="component" value="Unassembled WGS sequence"/>
</dbReference>
<feature type="compositionally biased region" description="Basic residues" evidence="11">
    <location>
        <begin position="139"/>
        <end position="150"/>
    </location>
</feature>
<evidence type="ECO:0000256" key="5">
    <source>
        <dbReference type="ARBA" id="ARBA00022771"/>
    </source>
</evidence>
<feature type="domain" description="C2H2-type" evidence="13">
    <location>
        <begin position="198"/>
        <end position="226"/>
    </location>
</feature>
<keyword evidence="6" id="KW-0862">Zinc</keyword>
<evidence type="ECO:0000256" key="3">
    <source>
        <dbReference type="ARBA" id="ARBA00022723"/>
    </source>
</evidence>
<evidence type="ECO:0000256" key="11">
    <source>
        <dbReference type="SAM" id="MobiDB-lite"/>
    </source>
</evidence>
<dbReference type="PROSITE" id="PS50157">
    <property type="entry name" value="ZINC_FINGER_C2H2_2"/>
    <property type="match status" value="1"/>
</dbReference>
<protein>
    <submittedName>
        <fullName evidence="16">Zinc finger protein ubi-d4 B</fullName>
    </submittedName>
</protein>
<evidence type="ECO:0000256" key="1">
    <source>
        <dbReference type="ARBA" id="ARBA00004123"/>
    </source>
</evidence>
<feature type="domain" description="PHD-type" evidence="12">
    <location>
        <begin position="361"/>
        <end position="411"/>
    </location>
</feature>
<organism evidence="16">
    <name type="scientific">Rodentolepis nana</name>
    <name type="common">Dwarf tapeworm</name>
    <name type="synonym">Hymenolepis nana</name>
    <dbReference type="NCBI Taxonomy" id="102285"/>
    <lineage>
        <taxon>Eukaryota</taxon>
        <taxon>Metazoa</taxon>
        <taxon>Spiralia</taxon>
        <taxon>Lophotrochozoa</taxon>
        <taxon>Platyhelminthes</taxon>
        <taxon>Cestoda</taxon>
        <taxon>Eucestoda</taxon>
        <taxon>Cyclophyllidea</taxon>
        <taxon>Hymenolepididae</taxon>
        <taxon>Rodentolepis</taxon>
    </lineage>
</organism>
<dbReference type="Pfam" id="PF00628">
    <property type="entry name" value="PHD"/>
    <property type="match status" value="1"/>
</dbReference>
<keyword evidence="15" id="KW-1185">Reference proteome</keyword>
<dbReference type="InterPro" id="IPR013083">
    <property type="entry name" value="Znf_RING/FYVE/PHD"/>
</dbReference>
<sequence>MAGGLSNEVSYESILARTSDYNRRLITDKQSRLPFLDNATGIAQRPCQLQRKDEERYLSPLNNKVFTYCAHKWKKTKKNTLSHSSVVRSVDQFNNNARAAQDALWRELDDEDSRSTWATNPVYDVDSEGSEQADETYGGRRKRRKTRGPRSSKLNVSQISTPASGRRRAATNSYYSSYTNGNSIYEEDSNEKYPTAQFVCEVCGGRYKTKTGLNYHYNSQHSGITSQPKKTLQVGTPKAVNNNGQSLPHTSVNTGLLSALIENTSDRTPVTYNSNTRNIPSTILEVGKPRPSEALAEDGEPLVCDYCGHDERLNPKKPGGEGPEPLLCCSDCTRRAHFSCLQFVPNMITSVHGYRWQCIECKTCWLCGTSENDEEMLFCDDCDRGYHMFCLRPPLTQPPEGSWSCALCLERFKEAAASNVNASANSNTVAKPPAS</sequence>
<dbReference type="InterPro" id="IPR019787">
    <property type="entry name" value="Znf_PHD-finger"/>
</dbReference>
<gene>
    <name evidence="14" type="ORF">HNAJ_LOCUS9472</name>
</gene>
<dbReference type="SUPFAM" id="SSF57903">
    <property type="entry name" value="FYVE/PHD zinc finger"/>
    <property type="match status" value="2"/>
</dbReference>